<keyword evidence="6" id="KW-1185">Reference proteome</keyword>
<dbReference type="Proteomes" id="UP001164745">
    <property type="component" value="Chromosome"/>
</dbReference>
<dbReference type="PANTHER" id="PTHR11358">
    <property type="entry name" value="ARGINASE/AGMATINASE"/>
    <property type="match status" value="1"/>
</dbReference>
<dbReference type="Pfam" id="PF00491">
    <property type="entry name" value="Arginase"/>
    <property type="match status" value="1"/>
</dbReference>
<dbReference type="InterPro" id="IPR020855">
    <property type="entry name" value="Ureohydrolase_Mn_BS"/>
</dbReference>
<reference evidence="5" key="1">
    <citation type="submission" date="2022-12" db="EMBL/GenBank/DDBJ databases">
        <authorList>
            <person name="Bing R.G."/>
            <person name="Willard D.J."/>
            <person name="Manesh M.J.H."/>
            <person name="Laemthong T."/>
            <person name="Crosby J.R."/>
            <person name="Kelly R.M."/>
        </authorList>
    </citation>
    <scope>NUCLEOTIDE SEQUENCE</scope>
    <source>
        <strain evidence="5">DSM 8991</strain>
    </source>
</reference>
<keyword evidence="3 4" id="KW-0378">Hydrolase</keyword>
<dbReference type="PANTHER" id="PTHR11358:SF26">
    <property type="entry name" value="GUANIDINO ACID HYDROLASE, MITOCHONDRIAL"/>
    <property type="match status" value="1"/>
</dbReference>
<evidence type="ECO:0000313" key="6">
    <source>
        <dbReference type="Proteomes" id="UP001164745"/>
    </source>
</evidence>
<evidence type="ECO:0000256" key="3">
    <source>
        <dbReference type="ARBA" id="ARBA00022801"/>
    </source>
</evidence>
<accession>A0ABY7BDY4</accession>
<dbReference type="InterPro" id="IPR023696">
    <property type="entry name" value="Ureohydrolase_dom_sf"/>
</dbReference>
<dbReference type="CDD" id="cd11593">
    <property type="entry name" value="Agmatinase-like_2"/>
    <property type="match status" value="1"/>
</dbReference>
<evidence type="ECO:0000256" key="1">
    <source>
        <dbReference type="ARBA" id="ARBA00009227"/>
    </source>
</evidence>
<dbReference type="SUPFAM" id="SSF52768">
    <property type="entry name" value="Arginase/deacetylase"/>
    <property type="match status" value="1"/>
</dbReference>
<dbReference type="EMBL" id="CP113864">
    <property type="protein sequence ID" value="WAM30650.1"/>
    <property type="molecule type" value="Genomic_DNA"/>
</dbReference>
<dbReference type="PIRSF" id="PIRSF036979">
    <property type="entry name" value="Arginase"/>
    <property type="match status" value="1"/>
</dbReference>
<evidence type="ECO:0000313" key="5">
    <source>
        <dbReference type="EMBL" id="WAM30650.1"/>
    </source>
</evidence>
<evidence type="ECO:0000256" key="4">
    <source>
        <dbReference type="RuleBase" id="RU003684"/>
    </source>
</evidence>
<dbReference type="Gene3D" id="3.40.800.10">
    <property type="entry name" value="Ureohydrolase domain"/>
    <property type="match status" value="1"/>
</dbReference>
<protein>
    <submittedName>
        <fullName evidence="5">Agmatinase</fullName>
        <ecNumber evidence="5">3.5.3.11</ecNumber>
    </submittedName>
</protein>
<dbReference type="NCBIfam" id="TIGR01230">
    <property type="entry name" value="agmatinase"/>
    <property type="match status" value="1"/>
</dbReference>
<comment type="similarity">
    <text evidence="1">Belongs to the arginase family. Agmatinase subfamily.</text>
</comment>
<dbReference type="InterPro" id="IPR006035">
    <property type="entry name" value="Ureohydrolase"/>
</dbReference>
<proteinExistence type="inferred from homology"/>
<keyword evidence="2" id="KW-0479">Metal-binding</keyword>
<dbReference type="InterPro" id="IPR005925">
    <property type="entry name" value="Agmatinase-rel"/>
</dbReference>
<gene>
    <name evidence="5" type="primary">speB</name>
    <name evidence="5" type="ORF">OTJ99_001417</name>
</gene>
<dbReference type="GO" id="GO:0008783">
    <property type="term" value="F:agmatinase activity"/>
    <property type="evidence" value="ECO:0007669"/>
    <property type="project" value="UniProtKB-EC"/>
</dbReference>
<name>A0ABY7BDY4_9FIRM</name>
<dbReference type="RefSeq" id="WP_045164708.1">
    <property type="nucleotide sequence ID" value="NZ_CP113864.1"/>
</dbReference>
<evidence type="ECO:0000256" key="2">
    <source>
        <dbReference type="ARBA" id="ARBA00022723"/>
    </source>
</evidence>
<dbReference type="PROSITE" id="PS51409">
    <property type="entry name" value="ARGINASE_2"/>
    <property type="match status" value="1"/>
</dbReference>
<sequence>MNFKLYKNSFLCSSEDYLNSKVVLAGIPLDFTVSFKPGSRFGPSKIREVSSGLEEYSVYQNKNLFNKVFCDMGDLELPFGNVDKCIDIIFEFGKKVFQDDKIPIFLGGEHLISFPLIKAAKEMYDELVVLHFDAHADMRDDYMGEKLSHATVMRRAGEVIEFKNLYQFGIRSGSEDEILFAKENSNIFFIYEMEKLFEVLPKLQNKKIYLSIDIDVVDPAFAPGTGTPEPGGLTSSQFLEIILKMKDLDIIGADIVEVSPYYDISDRTSLLAAKIVRELILLLG</sequence>
<organism evidence="5 6">
    <name type="scientific">Caldicellulosiruptor naganoensis</name>
    <dbReference type="NCBI Taxonomy" id="29324"/>
    <lineage>
        <taxon>Bacteria</taxon>
        <taxon>Bacillati</taxon>
        <taxon>Bacillota</taxon>
        <taxon>Bacillota incertae sedis</taxon>
        <taxon>Caldicellulosiruptorales</taxon>
        <taxon>Caldicellulosiruptoraceae</taxon>
        <taxon>Caldicellulosiruptor</taxon>
    </lineage>
</organism>
<dbReference type="EC" id="3.5.3.11" evidence="5"/>
<dbReference type="PROSITE" id="PS01053">
    <property type="entry name" value="ARGINASE_1"/>
    <property type="match status" value="1"/>
</dbReference>